<evidence type="ECO:0000256" key="2">
    <source>
        <dbReference type="PROSITE-ProRule" id="PRU00335"/>
    </source>
</evidence>
<dbReference type="InterPro" id="IPR001647">
    <property type="entry name" value="HTH_TetR"/>
</dbReference>
<dbReference type="Proteomes" id="UP000318359">
    <property type="component" value="Unassembled WGS sequence"/>
</dbReference>
<sequence length="198" mass="22160">MGVSAKQERSKLRVAKIIEAAHQILQEDNVEDITISNLASHSGLKRTSTYKFFSNPDDVKHLLVERYFNECSSSFKNSETSAANKDLSGVMNESIFRIFSFFKNNIGAQKLILNNTVSPPARSSSLSQLSSEVLSYTEKEVQLPSMFNKEGVFLVVVQIIISIFSLNIKENDELNDIGKSEAYRASYAYLLSCIAQKD</sequence>
<dbReference type="EMBL" id="SHBM01000024">
    <property type="protein sequence ID" value="RZO17740.1"/>
    <property type="molecule type" value="Genomic_DNA"/>
</dbReference>
<organism evidence="4 5">
    <name type="scientific">SAR86 cluster bacterium</name>
    <dbReference type="NCBI Taxonomy" id="2030880"/>
    <lineage>
        <taxon>Bacteria</taxon>
        <taxon>Pseudomonadati</taxon>
        <taxon>Pseudomonadota</taxon>
        <taxon>Gammaproteobacteria</taxon>
        <taxon>SAR86 cluster</taxon>
    </lineage>
</organism>
<reference evidence="4 5" key="1">
    <citation type="submission" date="2019-02" db="EMBL/GenBank/DDBJ databases">
        <title>Prokaryotic population dynamics and viral predation in marine succession experiment using metagenomics: the confinement effect.</title>
        <authorList>
            <person name="Haro-Moreno J.M."/>
            <person name="Rodriguez-Valera F."/>
            <person name="Lopez-Perez M."/>
        </authorList>
    </citation>
    <scope>NUCLEOTIDE SEQUENCE [LARGE SCALE GENOMIC DNA]</scope>
    <source>
        <strain evidence="4">MED-G167</strain>
    </source>
</reference>
<feature type="DNA-binding region" description="H-T-H motif" evidence="2">
    <location>
        <begin position="34"/>
        <end position="53"/>
    </location>
</feature>
<comment type="caution">
    <text evidence="4">The sequence shown here is derived from an EMBL/GenBank/DDBJ whole genome shotgun (WGS) entry which is preliminary data.</text>
</comment>
<dbReference type="SUPFAM" id="SSF46689">
    <property type="entry name" value="Homeodomain-like"/>
    <property type="match status" value="1"/>
</dbReference>
<feature type="domain" description="HTH tetR-type" evidence="3">
    <location>
        <begin position="11"/>
        <end position="71"/>
    </location>
</feature>
<protein>
    <submittedName>
        <fullName evidence="4">TetR/AcrR family transcriptional regulator</fullName>
    </submittedName>
</protein>
<proteinExistence type="predicted"/>
<keyword evidence="1 2" id="KW-0238">DNA-binding</keyword>
<evidence type="ECO:0000313" key="5">
    <source>
        <dbReference type="Proteomes" id="UP000318359"/>
    </source>
</evidence>
<evidence type="ECO:0000313" key="4">
    <source>
        <dbReference type="EMBL" id="RZO17740.1"/>
    </source>
</evidence>
<dbReference type="GO" id="GO:0003677">
    <property type="term" value="F:DNA binding"/>
    <property type="evidence" value="ECO:0007669"/>
    <property type="project" value="UniProtKB-UniRule"/>
</dbReference>
<accession>A0A520M928</accession>
<evidence type="ECO:0000259" key="3">
    <source>
        <dbReference type="PROSITE" id="PS50977"/>
    </source>
</evidence>
<evidence type="ECO:0000256" key="1">
    <source>
        <dbReference type="ARBA" id="ARBA00023125"/>
    </source>
</evidence>
<name>A0A520M928_9GAMM</name>
<dbReference type="PROSITE" id="PS50977">
    <property type="entry name" value="HTH_TETR_2"/>
    <property type="match status" value="1"/>
</dbReference>
<dbReference type="AlphaFoldDB" id="A0A520M928"/>
<gene>
    <name evidence="4" type="ORF">EVB00_02020</name>
</gene>
<dbReference type="InterPro" id="IPR009057">
    <property type="entry name" value="Homeodomain-like_sf"/>
</dbReference>
<dbReference type="Gene3D" id="1.10.357.10">
    <property type="entry name" value="Tetracycline Repressor, domain 2"/>
    <property type="match status" value="1"/>
</dbReference>